<accession>A0A1G2HJE1</accession>
<organism evidence="1 2">
    <name type="scientific">Candidatus Staskawiczbacteria bacterium RIFCSPHIGHO2_01_FULL_34_27</name>
    <dbReference type="NCBI Taxonomy" id="1802199"/>
    <lineage>
        <taxon>Bacteria</taxon>
        <taxon>Candidatus Staskawicziibacteriota</taxon>
    </lineage>
</organism>
<comment type="caution">
    <text evidence="1">The sequence shown here is derived from an EMBL/GenBank/DDBJ whole genome shotgun (WGS) entry which is preliminary data.</text>
</comment>
<dbReference type="EMBL" id="MHOL01000017">
    <property type="protein sequence ID" value="OGZ62607.1"/>
    <property type="molecule type" value="Genomic_DNA"/>
</dbReference>
<protein>
    <submittedName>
        <fullName evidence="1">Uncharacterized protein</fullName>
    </submittedName>
</protein>
<dbReference type="Proteomes" id="UP000178991">
    <property type="component" value="Unassembled WGS sequence"/>
</dbReference>
<name>A0A1G2HJE1_9BACT</name>
<gene>
    <name evidence="1" type="ORF">A2639_02590</name>
</gene>
<sequence>MGKDILTDDEQKILIGILYNYLTFGTTLEVFGELTIDGIKRVNSLRNIFSKLIEKFSLAENIDEDTYLTLGLVNFIHKASLEKFSRNDKNKHLQNRAKYFLSKKDKK</sequence>
<evidence type="ECO:0000313" key="1">
    <source>
        <dbReference type="EMBL" id="OGZ62607.1"/>
    </source>
</evidence>
<evidence type="ECO:0000313" key="2">
    <source>
        <dbReference type="Proteomes" id="UP000178991"/>
    </source>
</evidence>
<dbReference type="AlphaFoldDB" id="A0A1G2HJE1"/>
<proteinExistence type="predicted"/>
<reference evidence="1 2" key="1">
    <citation type="journal article" date="2016" name="Nat. Commun.">
        <title>Thousands of microbial genomes shed light on interconnected biogeochemical processes in an aquifer system.</title>
        <authorList>
            <person name="Anantharaman K."/>
            <person name="Brown C.T."/>
            <person name="Hug L.A."/>
            <person name="Sharon I."/>
            <person name="Castelle C.J."/>
            <person name="Probst A.J."/>
            <person name="Thomas B.C."/>
            <person name="Singh A."/>
            <person name="Wilkins M.J."/>
            <person name="Karaoz U."/>
            <person name="Brodie E.L."/>
            <person name="Williams K.H."/>
            <person name="Hubbard S.S."/>
            <person name="Banfield J.F."/>
        </authorList>
    </citation>
    <scope>NUCLEOTIDE SEQUENCE [LARGE SCALE GENOMIC DNA]</scope>
</reference>